<keyword evidence="6 7" id="KW-0472">Membrane</keyword>
<dbReference type="GO" id="GO:0033185">
    <property type="term" value="C:dolichol-phosphate-mannose synthase complex"/>
    <property type="evidence" value="ECO:0007669"/>
    <property type="project" value="TreeGrafter"/>
</dbReference>
<comment type="similarity">
    <text evidence="2 7">Belongs to the DPM2 family.</text>
</comment>
<evidence type="ECO:0000256" key="3">
    <source>
        <dbReference type="ARBA" id="ARBA00022692"/>
    </source>
</evidence>
<feature type="domain" description="SRP9" evidence="9">
    <location>
        <begin position="78"/>
        <end position="160"/>
    </location>
</feature>
<evidence type="ECO:0000313" key="11">
    <source>
        <dbReference type="Proteomes" id="UP000238350"/>
    </source>
</evidence>
<dbReference type="GO" id="GO:0180047">
    <property type="term" value="P:dolichol phosphate mannose biosynthetic process"/>
    <property type="evidence" value="ECO:0007669"/>
    <property type="project" value="InterPro"/>
</dbReference>
<dbReference type="GO" id="GO:0006506">
    <property type="term" value="P:GPI anchor biosynthetic process"/>
    <property type="evidence" value="ECO:0007669"/>
    <property type="project" value="TreeGrafter"/>
</dbReference>
<gene>
    <name evidence="10" type="ORF">B9G98_04424</name>
</gene>
<dbReference type="GeneID" id="36518172"/>
<dbReference type="Pfam" id="PF07297">
    <property type="entry name" value="DPM2"/>
    <property type="match status" value="1"/>
</dbReference>
<dbReference type="Proteomes" id="UP000238350">
    <property type="component" value="Unassembled WGS sequence"/>
</dbReference>
<feature type="compositionally biased region" description="Low complexity" evidence="8">
    <location>
        <begin position="178"/>
        <end position="187"/>
    </location>
</feature>
<proteinExistence type="inferred from homology"/>
<dbReference type="Pfam" id="PF05486">
    <property type="entry name" value="SRP9-21"/>
    <property type="match status" value="1"/>
</dbReference>
<dbReference type="InterPro" id="IPR009914">
    <property type="entry name" value="DPM2"/>
</dbReference>
<comment type="pathway">
    <text evidence="7">Protein modification; protein glycosylation.</text>
</comment>
<dbReference type="OrthoDB" id="311279at2759"/>
<evidence type="ECO:0000256" key="5">
    <source>
        <dbReference type="ARBA" id="ARBA00022989"/>
    </source>
</evidence>
<protein>
    <recommendedName>
        <fullName evidence="7">Dolichol phosphate-mannose biosynthesis regulatory protein</fullName>
    </recommendedName>
</protein>
<evidence type="ECO:0000256" key="4">
    <source>
        <dbReference type="ARBA" id="ARBA00022824"/>
    </source>
</evidence>
<evidence type="ECO:0000313" key="10">
    <source>
        <dbReference type="EMBL" id="PRT56804.1"/>
    </source>
</evidence>
<reference evidence="10 11" key="1">
    <citation type="submission" date="2017-04" db="EMBL/GenBank/DDBJ databases">
        <title>Genome sequencing of [Candida] sorbophila.</title>
        <authorList>
            <person name="Ahn J.O."/>
        </authorList>
    </citation>
    <scope>NUCLEOTIDE SEQUENCE [LARGE SCALE GENOMIC DNA]</scope>
    <source>
        <strain evidence="10 11">DS02</strain>
    </source>
</reference>
<evidence type="ECO:0000256" key="2">
    <source>
        <dbReference type="ARBA" id="ARBA00005478"/>
    </source>
</evidence>
<evidence type="ECO:0000256" key="1">
    <source>
        <dbReference type="ARBA" id="ARBA00004477"/>
    </source>
</evidence>
<feature type="region of interest" description="Disordered" evidence="8">
    <location>
        <begin position="173"/>
        <end position="218"/>
    </location>
</feature>
<dbReference type="InterPro" id="IPR039432">
    <property type="entry name" value="SRP9_dom"/>
</dbReference>
<evidence type="ECO:0000256" key="8">
    <source>
        <dbReference type="SAM" id="MobiDB-lite"/>
    </source>
</evidence>
<dbReference type="AlphaFoldDB" id="A0A2T0FP88"/>
<keyword evidence="11" id="KW-1185">Reference proteome</keyword>
<comment type="caution">
    <text evidence="10">The sequence shown here is derived from an EMBL/GenBank/DDBJ whole genome shotgun (WGS) entry which is preliminary data.</text>
</comment>
<keyword evidence="5 7" id="KW-1133">Transmembrane helix</keyword>
<evidence type="ECO:0000256" key="6">
    <source>
        <dbReference type="ARBA" id="ARBA00023136"/>
    </source>
</evidence>
<dbReference type="RefSeq" id="XP_024666749.1">
    <property type="nucleotide sequence ID" value="XM_024810981.1"/>
</dbReference>
<accession>A0A2T0FP88</accession>
<comment type="subunit">
    <text evidence="7">Component of the dolichol-phosphate mannose (DPM) synthase complex.</text>
</comment>
<dbReference type="STRING" id="45607.A0A2T0FP88"/>
<dbReference type="UniPathway" id="UPA00378"/>
<dbReference type="EMBL" id="NDIQ01000022">
    <property type="protein sequence ID" value="PRT56804.1"/>
    <property type="molecule type" value="Genomic_DNA"/>
</dbReference>
<dbReference type="PANTHER" id="PTHR15039:SF11">
    <property type="entry name" value="DOLICHOL PHOSPHATE-MANNOSE BIOSYNTHESIS REGULATORY PROTEIN"/>
    <property type="match status" value="1"/>
</dbReference>
<evidence type="ECO:0000256" key="7">
    <source>
        <dbReference type="RuleBase" id="RU365084"/>
    </source>
</evidence>
<keyword evidence="4 7" id="KW-0256">Endoplasmic reticulum</keyword>
<dbReference type="GO" id="GO:0030234">
    <property type="term" value="F:enzyme regulator activity"/>
    <property type="evidence" value="ECO:0007669"/>
    <property type="project" value="UniProtKB-UniRule"/>
</dbReference>
<organism evidence="10 11">
    <name type="scientific">Wickerhamiella sorbophila</name>
    <dbReference type="NCBI Taxonomy" id="45607"/>
    <lineage>
        <taxon>Eukaryota</taxon>
        <taxon>Fungi</taxon>
        <taxon>Dikarya</taxon>
        <taxon>Ascomycota</taxon>
        <taxon>Saccharomycotina</taxon>
        <taxon>Dipodascomycetes</taxon>
        <taxon>Dipodascales</taxon>
        <taxon>Trichomonascaceae</taxon>
        <taxon>Wickerhamiella</taxon>
    </lineage>
</organism>
<evidence type="ECO:0000259" key="9">
    <source>
        <dbReference type="Pfam" id="PF05486"/>
    </source>
</evidence>
<feature type="transmembrane region" description="Helical" evidence="7">
    <location>
        <begin position="49"/>
        <end position="70"/>
    </location>
</feature>
<dbReference type="PANTHER" id="PTHR15039">
    <property type="entry name" value="DOLICHOL PHOSPHATE-MANNOSE BIOSYNTHESIS REGULATORY PROTEIN"/>
    <property type="match status" value="1"/>
</dbReference>
<feature type="transmembrane region" description="Helical" evidence="7">
    <location>
        <begin position="7"/>
        <end position="29"/>
    </location>
</feature>
<dbReference type="GO" id="GO:0005789">
    <property type="term" value="C:endoplasmic reticulum membrane"/>
    <property type="evidence" value="ECO:0007669"/>
    <property type="project" value="UniProtKB-SubCell"/>
</dbReference>
<comment type="subcellular location">
    <subcellularLocation>
        <location evidence="1 7">Endoplasmic reticulum membrane</location>
        <topology evidence="1 7">Multi-pass membrane protein</topology>
    </subcellularLocation>
</comment>
<name>A0A2T0FP88_9ASCO</name>
<keyword evidence="3 7" id="KW-0812">Transmembrane</keyword>
<feature type="compositionally biased region" description="Low complexity" evidence="8">
    <location>
        <begin position="193"/>
        <end position="209"/>
    </location>
</feature>
<sequence length="218" mass="23520">MDKLVGVGMLAVATVVFTYYSIWIFLIPFVDQSHPIVGFFPGREWAVRIPALLLVLGVVAVGTFIGTTVAKKGGPNFSMDNFIERSTALLAARPDTARVSVRYTHKKVKHCQEATVGKVRPAVAIFKTYDPVSGALYKIRVTKANELSRILSSLGPRFVEITKENKVSKKRGLASLMSDVEPSDVPVAPEPAAPQAASSSGSADKSSSGTKKKSKKRK</sequence>
<comment type="function">
    <text evidence="7">Regulatory subunit of the dolichol-phosphate mannose (DPM) synthase complex; essential for the ER localization.</text>
</comment>